<evidence type="ECO:0000256" key="8">
    <source>
        <dbReference type="SAM" id="Phobius"/>
    </source>
</evidence>
<name>A0A087CGS3_9BIFI</name>
<dbReference type="InterPro" id="IPR032816">
    <property type="entry name" value="VTT_dom"/>
</dbReference>
<dbReference type="Pfam" id="PF09335">
    <property type="entry name" value="VTT_dom"/>
    <property type="match status" value="1"/>
</dbReference>
<feature type="compositionally biased region" description="Basic and acidic residues" evidence="7">
    <location>
        <begin position="226"/>
        <end position="243"/>
    </location>
</feature>
<feature type="transmembrane region" description="Helical" evidence="8">
    <location>
        <begin position="128"/>
        <end position="148"/>
    </location>
</feature>
<feature type="compositionally biased region" description="Basic and acidic residues" evidence="7">
    <location>
        <begin position="260"/>
        <end position="287"/>
    </location>
</feature>
<evidence type="ECO:0000256" key="6">
    <source>
        <dbReference type="ARBA" id="ARBA00023136"/>
    </source>
</evidence>
<evidence type="ECO:0000256" key="2">
    <source>
        <dbReference type="ARBA" id="ARBA00010792"/>
    </source>
</evidence>
<organism evidence="10 11">
    <name type="scientific">Bifidobacterium psychraerophilum</name>
    <dbReference type="NCBI Taxonomy" id="218140"/>
    <lineage>
        <taxon>Bacteria</taxon>
        <taxon>Bacillati</taxon>
        <taxon>Actinomycetota</taxon>
        <taxon>Actinomycetes</taxon>
        <taxon>Bifidobacteriales</taxon>
        <taxon>Bifidobacteriaceae</taxon>
        <taxon>Bifidobacterium</taxon>
    </lineage>
</organism>
<proteinExistence type="inferred from homology"/>
<evidence type="ECO:0000256" key="1">
    <source>
        <dbReference type="ARBA" id="ARBA00004651"/>
    </source>
</evidence>
<dbReference type="PANTHER" id="PTHR42709">
    <property type="entry name" value="ALKALINE PHOSPHATASE LIKE PROTEIN"/>
    <property type="match status" value="1"/>
</dbReference>
<keyword evidence="4 8" id="KW-0812">Transmembrane</keyword>
<dbReference type="STRING" id="218140.BPSY_1323"/>
<feature type="domain" description="VTT" evidence="9">
    <location>
        <begin position="53"/>
        <end position="180"/>
    </location>
</feature>
<feature type="compositionally biased region" description="Gly residues" evidence="7">
    <location>
        <begin position="290"/>
        <end position="302"/>
    </location>
</feature>
<dbReference type="GO" id="GO:0005886">
    <property type="term" value="C:plasma membrane"/>
    <property type="evidence" value="ECO:0007669"/>
    <property type="project" value="UniProtKB-SubCell"/>
</dbReference>
<dbReference type="OrthoDB" id="9813426at2"/>
<evidence type="ECO:0000256" key="4">
    <source>
        <dbReference type="ARBA" id="ARBA00022692"/>
    </source>
</evidence>
<keyword evidence="3" id="KW-1003">Cell membrane</keyword>
<dbReference type="AlphaFoldDB" id="A0A087CGS3"/>
<dbReference type="eggNOG" id="COG0586">
    <property type="taxonomic scope" value="Bacteria"/>
</dbReference>
<feature type="transmembrane region" description="Helical" evidence="8">
    <location>
        <begin position="160"/>
        <end position="183"/>
    </location>
</feature>
<evidence type="ECO:0000313" key="10">
    <source>
        <dbReference type="EMBL" id="KFI82473.1"/>
    </source>
</evidence>
<dbReference type="PANTHER" id="PTHR42709:SF6">
    <property type="entry name" value="UNDECAPRENYL PHOSPHATE TRANSPORTER A"/>
    <property type="match status" value="1"/>
</dbReference>
<keyword evidence="5 8" id="KW-1133">Transmembrane helix</keyword>
<dbReference type="InterPro" id="IPR051311">
    <property type="entry name" value="DedA_domain"/>
</dbReference>
<comment type="caution">
    <text evidence="10">The sequence shown here is derived from an EMBL/GenBank/DDBJ whole genome shotgun (WGS) entry which is preliminary data.</text>
</comment>
<dbReference type="EMBL" id="JGZI01000009">
    <property type="protein sequence ID" value="KFI82473.1"/>
    <property type="molecule type" value="Genomic_DNA"/>
</dbReference>
<evidence type="ECO:0000256" key="5">
    <source>
        <dbReference type="ARBA" id="ARBA00022989"/>
    </source>
</evidence>
<comment type="similarity">
    <text evidence="2">Belongs to the DedA family.</text>
</comment>
<protein>
    <submittedName>
        <fullName evidence="10">DedA family protein</fullName>
    </submittedName>
</protein>
<evidence type="ECO:0000313" key="11">
    <source>
        <dbReference type="Proteomes" id="UP000029050"/>
    </source>
</evidence>
<comment type="subcellular location">
    <subcellularLocation>
        <location evidence="1">Cell membrane</location>
        <topology evidence="1">Multi-pass membrane protein</topology>
    </subcellularLocation>
</comment>
<feature type="transmembrane region" description="Helical" evidence="8">
    <location>
        <begin position="73"/>
        <end position="92"/>
    </location>
</feature>
<evidence type="ECO:0000256" key="7">
    <source>
        <dbReference type="SAM" id="MobiDB-lite"/>
    </source>
</evidence>
<feature type="region of interest" description="Disordered" evidence="7">
    <location>
        <begin position="226"/>
        <end position="302"/>
    </location>
</feature>
<dbReference type="Proteomes" id="UP000029050">
    <property type="component" value="Unassembled WGS sequence"/>
</dbReference>
<gene>
    <name evidence="10" type="ORF">BPSY_1323</name>
</gene>
<reference evidence="10 11" key="1">
    <citation type="submission" date="2014-03" db="EMBL/GenBank/DDBJ databases">
        <title>Genomics of Bifidobacteria.</title>
        <authorList>
            <person name="Ventura M."/>
            <person name="Milani C."/>
            <person name="Lugli G.A."/>
        </authorList>
    </citation>
    <scope>NUCLEOTIDE SEQUENCE [LARGE SCALE GENOMIC DNA]</scope>
    <source>
        <strain evidence="10 11">LMG 21775</strain>
    </source>
</reference>
<evidence type="ECO:0000259" key="9">
    <source>
        <dbReference type="Pfam" id="PF09335"/>
    </source>
</evidence>
<keyword evidence="6 8" id="KW-0472">Membrane</keyword>
<keyword evidence="11" id="KW-1185">Reference proteome</keyword>
<feature type="transmembrane region" description="Helical" evidence="8">
    <location>
        <begin position="189"/>
        <end position="213"/>
    </location>
</feature>
<accession>A0A087CGS3</accession>
<sequence>MNPDALVLAAPVCTTGETGIIGAMTNWLVELMEQAGGIGVGAAIALESIFPPIPSEIILPLAGFTAARGRLSLLEAIIWATIGSIVGAWVLYGVSRLIGLETINRIADKIPGTSRQDIEKADRWFQRYGTWSVLFGRIIPIVRSLISIPAGLNKMGFLRFTGWTLLGSAVWNSLLIGLGYVLGGQWCSILGVLSIFENIVMVAIALGILLLIGRWVRNLVQEKRNPKQPDDAAVDMRAEEHSATESVMDDGSGVAATRIDTVREDGIAATEPADRNERADRSERSQGQDDGSGNGGRDTGGA</sequence>
<evidence type="ECO:0000256" key="3">
    <source>
        <dbReference type="ARBA" id="ARBA00022475"/>
    </source>
</evidence>